<dbReference type="Proteomes" id="UP000619479">
    <property type="component" value="Unassembled WGS sequence"/>
</dbReference>
<reference evidence="2" key="1">
    <citation type="submission" date="2021-01" db="EMBL/GenBank/DDBJ databases">
        <title>Whole genome shotgun sequence of Actinoplanes cyaneus NBRC 14990.</title>
        <authorList>
            <person name="Komaki H."/>
            <person name="Tamura T."/>
        </authorList>
    </citation>
    <scope>NUCLEOTIDE SEQUENCE</scope>
    <source>
        <strain evidence="2">NBRC 14990</strain>
    </source>
</reference>
<name>A0A919MB16_9ACTN</name>
<keyword evidence="1" id="KW-1133">Transmembrane helix</keyword>
<keyword evidence="3" id="KW-1185">Reference proteome</keyword>
<evidence type="ECO:0000313" key="3">
    <source>
        <dbReference type="Proteomes" id="UP000619479"/>
    </source>
</evidence>
<proteinExistence type="predicted"/>
<dbReference type="EMBL" id="BOMH01000058">
    <property type="protein sequence ID" value="GID69154.1"/>
    <property type="molecule type" value="Genomic_DNA"/>
</dbReference>
<protein>
    <submittedName>
        <fullName evidence="2">Uncharacterized protein</fullName>
    </submittedName>
</protein>
<sequence>MLDDMGSLSALSATATAWTERVGVPVSGQVQAAEAGLLTVDDNWDGDAANAYRQMLPLQKAALEKVKTTITDGLSTALDQLHGGIFLFWTGLAGALVALADALLAWLGATAWLSYHDGGFTAAQAAPFAVMGASAVAGVMLTLLAVVALLRGHHGLARATGTLTCLRLGAVTVALAVVTLLLGVAGMFSLLGIVLDAGDAIGGFVVTGAATRRTRDG</sequence>
<feature type="transmembrane region" description="Helical" evidence="1">
    <location>
        <begin position="85"/>
        <end position="108"/>
    </location>
</feature>
<comment type="caution">
    <text evidence="2">The sequence shown here is derived from an EMBL/GenBank/DDBJ whole genome shotgun (WGS) entry which is preliminary data.</text>
</comment>
<feature type="transmembrane region" description="Helical" evidence="1">
    <location>
        <begin position="171"/>
        <end position="195"/>
    </location>
</feature>
<accession>A0A919MB16</accession>
<evidence type="ECO:0000256" key="1">
    <source>
        <dbReference type="SAM" id="Phobius"/>
    </source>
</evidence>
<keyword evidence="1" id="KW-0812">Transmembrane</keyword>
<dbReference type="AlphaFoldDB" id="A0A919MB16"/>
<keyword evidence="1" id="KW-0472">Membrane</keyword>
<evidence type="ECO:0000313" key="2">
    <source>
        <dbReference type="EMBL" id="GID69154.1"/>
    </source>
</evidence>
<dbReference type="RefSeq" id="WP_203750959.1">
    <property type="nucleotide sequence ID" value="NZ_BAAAUC010000036.1"/>
</dbReference>
<feature type="transmembrane region" description="Helical" evidence="1">
    <location>
        <begin position="128"/>
        <end position="150"/>
    </location>
</feature>
<organism evidence="2 3">
    <name type="scientific">Actinoplanes cyaneus</name>
    <dbReference type="NCBI Taxonomy" id="52696"/>
    <lineage>
        <taxon>Bacteria</taxon>
        <taxon>Bacillati</taxon>
        <taxon>Actinomycetota</taxon>
        <taxon>Actinomycetes</taxon>
        <taxon>Micromonosporales</taxon>
        <taxon>Micromonosporaceae</taxon>
        <taxon>Actinoplanes</taxon>
    </lineage>
</organism>
<gene>
    <name evidence="2" type="ORF">Acy02nite_70350</name>
</gene>